<feature type="transmembrane region" description="Helical" evidence="3">
    <location>
        <begin position="867"/>
        <end position="888"/>
    </location>
</feature>
<keyword evidence="3" id="KW-0472">Membrane</keyword>
<proteinExistence type="predicted"/>
<sequence length="895" mass="98277">MSDKLSIDEILKRAQAVREKSSETIRKTNPALAQKQAQQGAPAVSKNEQPSVHTASAPVQTPKSARPSQPPRMPSKAPETFLDAVPRTSAPPQETAPAGHLSDKTRRLPETQQAPVDDKTKHVFVPGRADDKTRLLDRPEASGTRKDGSHAAVPDGDKTRKIPAEHLAYTAPADDKTRTIPADGRTRRSFFVSENSAERHFDETPPDIIERPANIKSKSRFNKTLDLSEIPTIVAVDELEHTRVMGYTPQQEEAAQKSAQRDDGQIVLEGFEDAGETSEKINEEEAEKKLLERRRQKVREFRIDSPNDVLETTQQTAFTGSGEFNTKAGKKEFFSRLKAQKRRLGLQVGLTFVCAAALLVLAVLRATGYLPAPLLDQALYNAVQALLYAACFIANISTILRGFFSVFTKKGITSALPVSVGALLVLVHTALVLFYPDFAVESIELFAGAGAFVLFMYAAGRHMQVRRVLRNFDYIRAQDEKYVVENIANPVDATVISRGLLYGEPILKTSVRVKNLVAFDETSLADDPADKIARTFYPVILFLSLVLFVVVCVVTRQWPYGFTALTAAVLAACPCFACGLFETALFTVTERISQKGAMVCGYAGADFVEDANAMVIEASDLFARKDCNLYGMRQFNGAKTDEIILQTAAVLMRAKTPLAAVFDDVIVGKSSILPEAKDILYEDKMGLSAWIYGKKVLVGNRSMLLHHGVAVPNAEFEARYTQKGRRALYLAVAGKLWAMYIFSYSADPDLQKDLKKLEKTGITILAKSTDAYINDDFIADVFDVPQGYVRVMNAASARVYEKYASLVSEDAPALVVHNGTVRGFLNAMFGADRLYVCKNLLTFFIDFGCGLGFALTALLAFTNGFSLLSALSVAAFQAMWAIVTYILAKMRANGV</sequence>
<evidence type="ECO:0000256" key="3">
    <source>
        <dbReference type="SAM" id="Phobius"/>
    </source>
</evidence>
<dbReference type="EMBL" id="DVNM01000015">
    <property type="protein sequence ID" value="HIU68878.1"/>
    <property type="molecule type" value="Genomic_DNA"/>
</dbReference>
<dbReference type="InterPro" id="IPR023214">
    <property type="entry name" value="HAD_sf"/>
</dbReference>
<name>A0A9D1MU98_9FIRM</name>
<feature type="transmembrane region" description="Helical" evidence="3">
    <location>
        <begin position="344"/>
        <end position="365"/>
    </location>
</feature>
<keyword evidence="3" id="KW-0812">Transmembrane</keyword>
<organism evidence="4 5">
    <name type="scientific">Candidatus Scybalenecus merdavium</name>
    <dbReference type="NCBI Taxonomy" id="2840939"/>
    <lineage>
        <taxon>Bacteria</taxon>
        <taxon>Bacillati</taxon>
        <taxon>Bacillota</taxon>
        <taxon>Clostridia</taxon>
        <taxon>Eubacteriales</taxon>
        <taxon>Oscillospiraceae</taxon>
        <taxon>Oscillospiraceae incertae sedis</taxon>
        <taxon>Candidatus Scybalenecus</taxon>
    </lineage>
</organism>
<feature type="transmembrane region" description="Helical" evidence="3">
    <location>
        <begin position="416"/>
        <end position="436"/>
    </location>
</feature>
<reference evidence="4" key="2">
    <citation type="journal article" date="2021" name="PeerJ">
        <title>Extensive microbial diversity within the chicken gut microbiome revealed by metagenomics and culture.</title>
        <authorList>
            <person name="Gilroy R."/>
            <person name="Ravi A."/>
            <person name="Getino M."/>
            <person name="Pursley I."/>
            <person name="Horton D.L."/>
            <person name="Alikhan N.F."/>
            <person name="Baker D."/>
            <person name="Gharbi K."/>
            <person name="Hall N."/>
            <person name="Watson M."/>
            <person name="Adriaenssens E.M."/>
            <person name="Foster-Nyarko E."/>
            <person name="Jarju S."/>
            <person name="Secka A."/>
            <person name="Antonio M."/>
            <person name="Oren A."/>
            <person name="Chaudhuri R.R."/>
            <person name="La Ragione R."/>
            <person name="Hildebrand F."/>
            <person name="Pallen M.J."/>
        </authorList>
    </citation>
    <scope>NUCLEOTIDE SEQUENCE</scope>
    <source>
        <strain evidence="4">CHK176-6737</strain>
    </source>
</reference>
<gene>
    <name evidence="4" type="ORF">IAD23_02830</name>
</gene>
<evidence type="ECO:0008006" key="6">
    <source>
        <dbReference type="Google" id="ProtNLM"/>
    </source>
</evidence>
<dbReference type="Proteomes" id="UP000824125">
    <property type="component" value="Unassembled WGS sequence"/>
</dbReference>
<feature type="transmembrane region" description="Helical" evidence="3">
    <location>
        <begin position="564"/>
        <end position="588"/>
    </location>
</feature>
<dbReference type="InterPro" id="IPR023299">
    <property type="entry name" value="ATPase_P-typ_cyto_dom_N"/>
</dbReference>
<feature type="coiled-coil region" evidence="1">
    <location>
        <begin position="274"/>
        <end position="301"/>
    </location>
</feature>
<dbReference type="Gene3D" id="3.40.1110.10">
    <property type="entry name" value="Calcium-transporting ATPase, cytoplasmic domain N"/>
    <property type="match status" value="1"/>
</dbReference>
<evidence type="ECO:0000313" key="5">
    <source>
        <dbReference type="Proteomes" id="UP000824125"/>
    </source>
</evidence>
<protein>
    <recommendedName>
        <fullName evidence="6">Cu+-exporting ATPase</fullName>
    </recommendedName>
</protein>
<comment type="caution">
    <text evidence="4">The sequence shown here is derived from an EMBL/GenBank/DDBJ whole genome shotgun (WGS) entry which is preliminary data.</text>
</comment>
<dbReference type="GO" id="GO:0000166">
    <property type="term" value="F:nucleotide binding"/>
    <property type="evidence" value="ECO:0007669"/>
    <property type="project" value="InterPro"/>
</dbReference>
<feature type="transmembrane region" description="Helical" evidence="3">
    <location>
        <begin position="442"/>
        <end position="460"/>
    </location>
</feature>
<reference evidence="4" key="1">
    <citation type="submission" date="2020-10" db="EMBL/GenBank/DDBJ databases">
        <authorList>
            <person name="Gilroy R."/>
        </authorList>
    </citation>
    <scope>NUCLEOTIDE SEQUENCE</scope>
    <source>
        <strain evidence="4">CHK176-6737</strain>
    </source>
</reference>
<accession>A0A9D1MU98</accession>
<feature type="transmembrane region" description="Helical" evidence="3">
    <location>
        <begin position="536"/>
        <end position="558"/>
    </location>
</feature>
<feature type="region of interest" description="Disordered" evidence="2">
    <location>
        <begin position="15"/>
        <end position="161"/>
    </location>
</feature>
<keyword evidence="3" id="KW-1133">Transmembrane helix</keyword>
<feature type="transmembrane region" description="Helical" evidence="3">
    <location>
        <begin position="385"/>
        <end position="404"/>
    </location>
</feature>
<feature type="compositionally biased region" description="Basic and acidic residues" evidence="2">
    <location>
        <begin position="15"/>
        <end position="26"/>
    </location>
</feature>
<dbReference type="AlphaFoldDB" id="A0A9D1MU98"/>
<evidence type="ECO:0000256" key="2">
    <source>
        <dbReference type="SAM" id="MobiDB-lite"/>
    </source>
</evidence>
<keyword evidence="1" id="KW-0175">Coiled coil</keyword>
<feature type="transmembrane region" description="Helical" evidence="3">
    <location>
        <begin position="840"/>
        <end position="861"/>
    </location>
</feature>
<dbReference type="SUPFAM" id="SSF81660">
    <property type="entry name" value="Metal cation-transporting ATPase, ATP-binding domain N"/>
    <property type="match status" value="1"/>
</dbReference>
<feature type="compositionally biased region" description="Polar residues" evidence="2">
    <location>
        <begin position="46"/>
        <end position="67"/>
    </location>
</feature>
<evidence type="ECO:0000256" key="1">
    <source>
        <dbReference type="SAM" id="Coils"/>
    </source>
</evidence>
<feature type="compositionally biased region" description="Basic and acidic residues" evidence="2">
    <location>
        <begin position="128"/>
        <end position="161"/>
    </location>
</feature>
<evidence type="ECO:0000313" key="4">
    <source>
        <dbReference type="EMBL" id="HIU68878.1"/>
    </source>
</evidence>
<dbReference type="Gene3D" id="3.40.50.1000">
    <property type="entry name" value="HAD superfamily/HAD-like"/>
    <property type="match status" value="1"/>
</dbReference>